<dbReference type="Proteomes" id="UP000557344">
    <property type="component" value="Unassembled WGS sequence"/>
</dbReference>
<feature type="transmembrane region" description="Helical" evidence="6">
    <location>
        <begin position="82"/>
        <end position="103"/>
    </location>
</feature>
<dbReference type="InterPro" id="IPR058533">
    <property type="entry name" value="Cation_efflux_TM"/>
</dbReference>
<feature type="transmembrane region" description="Helical" evidence="6">
    <location>
        <begin position="43"/>
        <end position="62"/>
    </location>
</feature>
<dbReference type="SUPFAM" id="SSF161111">
    <property type="entry name" value="Cation efflux protein transmembrane domain-like"/>
    <property type="match status" value="1"/>
</dbReference>
<evidence type="ECO:0000256" key="4">
    <source>
        <dbReference type="ARBA" id="ARBA00022989"/>
    </source>
</evidence>
<evidence type="ECO:0000313" key="9">
    <source>
        <dbReference type="EMBL" id="MBB4539322.1"/>
    </source>
</evidence>
<dbReference type="GO" id="GO:0015341">
    <property type="term" value="F:zinc efflux antiporter activity"/>
    <property type="evidence" value="ECO:0007669"/>
    <property type="project" value="TreeGrafter"/>
</dbReference>
<sequence>MNFMRTEQGLLCVSIAVTILLACIGILFGIISGSFAIIFDGVYALTDAAMTVVALLVTKLIASSEAPSSKGKLIEHFTMGFWHLEPIVLALNGILITGSAVYALVNAIGSILHGGRPLNFSQAIVYAVVTLGVTATMGVIGDRANRKIKSDFVALDTKAWLMSAGLTIGLLVAFAIGYLIQGSSYEWISPFIDPVALALICIVIIPIPAGTVRRALADILLVTPLDLKQQVDAVAKTIIERHGFISHRAYVARVGRGRQIELHFVVSEDLPARKLQEWDKIRDEIGLAIGNEGPSRRLTIAFTTDPEWAD</sequence>
<comment type="caution">
    <text evidence="9">The sequence shown here is derived from an EMBL/GenBank/DDBJ whole genome shotgun (WGS) entry which is preliminary data.</text>
</comment>
<keyword evidence="2" id="KW-0813">Transport</keyword>
<evidence type="ECO:0000313" key="11">
    <source>
        <dbReference type="Proteomes" id="UP000557344"/>
    </source>
</evidence>
<feature type="transmembrane region" description="Helical" evidence="6">
    <location>
        <begin position="160"/>
        <end position="181"/>
    </location>
</feature>
<evidence type="ECO:0000259" key="7">
    <source>
        <dbReference type="Pfam" id="PF01545"/>
    </source>
</evidence>
<dbReference type="GO" id="GO:0006882">
    <property type="term" value="P:intracellular zinc ion homeostasis"/>
    <property type="evidence" value="ECO:0007669"/>
    <property type="project" value="TreeGrafter"/>
</dbReference>
<feature type="transmembrane region" description="Helical" evidence="6">
    <location>
        <begin position="123"/>
        <end position="140"/>
    </location>
</feature>
<dbReference type="InterPro" id="IPR050291">
    <property type="entry name" value="CDF_Transporter"/>
</dbReference>
<dbReference type="PANTHER" id="PTHR43840">
    <property type="entry name" value="MITOCHONDRIAL METAL TRANSPORTER 1-RELATED"/>
    <property type="match status" value="1"/>
</dbReference>
<dbReference type="PANTHER" id="PTHR43840:SF15">
    <property type="entry name" value="MITOCHONDRIAL METAL TRANSPORTER 1-RELATED"/>
    <property type="match status" value="1"/>
</dbReference>
<evidence type="ECO:0000313" key="8">
    <source>
        <dbReference type="EMBL" id="MBB4483498.1"/>
    </source>
</evidence>
<feature type="transmembrane region" description="Helical" evidence="6">
    <location>
        <begin position="12"/>
        <end position="37"/>
    </location>
</feature>
<dbReference type="EMBL" id="JACIID010000025">
    <property type="protein sequence ID" value="MBB4539322.1"/>
    <property type="molecule type" value="Genomic_DNA"/>
</dbReference>
<keyword evidence="4 6" id="KW-1133">Transmembrane helix</keyword>
<dbReference type="AlphaFoldDB" id="A0A7W6ZP99"/>
<name>A0A7W6ZP99_RHIET</name>
<evidence type="ECO:0000256" key="6">
    <source>
        <dbReference type="SAM" id="Phobius"/>
    </source>
</evidence>
<evidence type="ECO:0000256" key="1">
    <source>
        <dbReference type="ARBA" id="ARBA00004141"/>
    </source>
</evidence>
<dbReference type="PROSITE" id="PS51257">
    <property type="entry name" value="PROKAR_LIPOPROTEIN"/>
    <property type="match status" value="1"/>
</dbReference>
<comment type="subcellular location">
    <subcellularLocation>
        <location evidence="1">Membrane</location>
        <topology evidence="1">Multi-pass membrane protein</topology>
    </subcellularLocation>
</comment>
<dbReference type="GO" id="GO:0015086">
    <property type="term" value="F:cadmium ion transmembrane transporter activity"/>
    <property type="evidence" value="ECO:0007669"/>
    <property type="project" value="TreeGrafter"/>
</dbReference>
<dbReference type="GO" id="GO:0005886">
    <property type="term" value="C:plasma membrane"/>
    <property type="evidence" value="ECO:0007669"/>
    <property type="project" value="TreeGrafter"/>
</dbReference>
<protein>
    <submittedName>
        <fullName evidence="9">Putative Co/Zn/Cd cation transporter (Cation efflux family)</fullName>
    </submittedName>
</protein>
<keyword evidence="3 6" id="KW-0812">Transmembrane</keyword>
<evidence type="ECO:0000313" key="10">
    <source>
        <dbReference type="Proteomes" id="UP000523431"/>
    </source>
</evidence>
<organism evidence="9 10">
    <name type="scientific">Rhizobium etli</name>
    <dbReference type="NCBI Taxonomy" id="29449"/>
    <lineage>
        <taxon>Bacteria</taxon>
        <taxon>Pseudomonadati</taxon>
        <taxon>Pseudomonadota</taxon>
        <taxon>Alphaproteobacteria</taxon>
        <taxon>Hyphomicrobiales</taxon>
        <taxon>Rhizobiaceae</taxon>
        <taxon>Rhizobium/Agrobacterium group</taxon>
        <taxon>Rhizobium</taxon>
    </lineage>
</organism>
<evidence type="ECO:0000256" key="2">
    <source>
        <dbReference type="ARBA" id="ARBA00022448"/>
    </source>
</evidence>
<evidence type="ECO:0000256" key="3">
    <source>
        <dbReference type="ARBA" id="ARBA00022692"/>
    </source>
</evidence>
<dbReference type="InterPro" id="IPR027469">
    <property type="entry name" value="Cation_efflux_TMD_sf"/>
</dbReference>
<keyword evidence="5 6" id="KW-0472">Membrane</keyword>
<dbReference type="EMBL" id="JACIHU010000025">
    <property type="protein sequence ID" value="MBB4483498.1"/>
    <property type="molecule type" value="Genomic_DNA"/>
</dbReference>
<gene>
    <name evidence="8" type="ORF">GGE46_006123</name>
    <name evidence="9" type="ORF">GGE57_006115</name>
</gene>
<dbReference type="Pfam" id="PF01545">
    <property type="entry name" value="Cation_efflux"/>
    <property type="match status" value="1"/>
</dbReference>
<accession>A0A7W6ZP99</accession>
<dbReference type="Proteomes" id="UP000523431">
    <property type="component" value="Unassembled WGS sequence"/>
</dbReference>
<dbReference type="GO" id="GO:0015093">
    <property type="term" value="F:ferrous iron transmembrane transporter activity"/>
    <property type="evidence" value="ECO:0007669"/>
    <property type="project" value="TreeGrafter"/>
</dbReference>
<dbReference type="RefSeq" id="WP_008536567.1">
    <property type="nucleotide sequence ID" value="NZ_JACIHU010000025.1"/>
</dbReference>
<evidence type="ECO:0000256" key="5">
    <source>
        <dbReference type="ARBA" id="ARBA00023136"/>
    </source>
</evidence>
<proteinExistence type="predicted"/>
<feature type="domain" description="Cation efflux protein transmembrane" evidence="7">
    <location>
        <begin position="12"/>
        <end position="219"/>
    </location>
</feature>
<reference evidence="10 11" key="1">
    <citation type="submission" date="2020-08" db="EMBL/GenBank/DDBJ databases">
        <title>Genomic Encyclopedia of Type Strains, Phase IV (KMG-V): Genome sequencing to study the core and pangenomes of soil and plant-associated prokaryotes.</title>
        <authorList>
            <person name="Whitman W."/>
        </authorList>
    </citation>
    <scope>NUCLEOTIDE SEQUENCE [LARGE SCALE GENOMIC DNA]</scope>
    <source>
        <strain evidence="8 11">SEMIA 471</strain>
        <strain evidence="9 10">SEMIA 489</strain>
    </source>
</reference>
<dbReference type="Gene3D" id="1.20.1510.10">
    <property type="entry name" value="Cation efflux protein transmembrane domain"/>
    <property type="match status" value="1"/>
</dbReference>
<feature type="transmembrane region" description="Helical" evidence="6">
    <location>
        <begin position="187"/>
        <end position="207"/>
    </location>
</feature>